<dbReference type="SUPFAM" id="SSF53613">
    <property type="entry name" value="Ribokinase-like"/>
    <property type="match status" value="1"/>
</dbReference>
<dbReference type="GO" id="GO:0016301">
    <property type="term" value="F:kinase activity"/>
    <property type="evidence" value="ECO:0007669"/>
    <property type="project" value="UniProtKB-KW"/>
</dbReference>
<dbReference type="InterPro" id="IPR029056">
    <property type="entry name" value="Ribokinase-like"/>
</dbReference>
<dbReference type="PANTHER" id="PTHR10584">
    <property type="entry name" value="SUGAR KINASE"/>
    <property type="match status" value="1"/>
</dbReference>
<dbReference type="GO" id="GO:0006796">
    <property type="term" value="P:phosphate-containing compound metabolic process"/>
    <property type="evidence" value="ECO:0007669"/>
    <property type="project" value="UniProtKB-ARBA"/>
</dbReference>
<dbReference type="InterPro" id="IPR011611">
    <property type="entry name" value="PfkB_dom"/>
</dbReference>
<comment type="caution">
    <text evidence="4">The sequence shown here is derived from an EMBL/GenBank/DDBJ whole genome shotgun (WGS) entry which is preliminary data.</text>
</comment>
<keyword evidence="2" id="KW-0418">Kinase</keyword>
<evidence type="ECO:0000259" key="3">
    <source>
        <dbReference type="Pfam" id="PF00294"/>
    </source>
</evidence>
<gene>
    <name evidence="4" type="ORF">A2754_00785</name>
</gene>
<feature type="domain" description="Carbohydrate kinase PfkB" evidence="3">
    <location>
        <begin position="51"/>
        <end position="305"/>
    </location>
</feature>
<keyword evidence="1" id="KW-0808">Transferase</keyword>
<evidence type="ECO:0000313" key="4">
    <source>
        <dbReference type="EMBL" id="OGH68893.1"/>
    </source>
</evidence>
<organism evidence="4 5">
    <name type="scientific">Candidatus Magasanikbacteria bacterium RIFCSPHIGHO2_01_FULL_47_8</name>
    <dbReference type="NCBI Taxonomy" id="1798673"/>
    <lineage>
        <taxon>Bacteria</taxon>
        <taxon>Candidatus Magasanikiibacteriota</taxon>
    </lineage>
</organism>
<dbReference type="Pfam" id="PF00294">
    <property type="entry name" value="PfkB"/>
    <property type="match status" value="1"/>
</dbReference>
<dbReference type="Proteomes" id="UP000177953">
    <property type="component" value="Unassembled WGS sequence"/>
</dbReference>
<dbReference type="EMBL" id="MFPU01000076">
    <property type="protein sequence ID" value="OGH68893.1"/>
    <property type="molecule type" value="Genomic_DNA"/>
</dbReference>
<accession>A0A1F6MBK0</accession>
<name>A0A1F6MBK0_9BACT</name>
<dbReference type="PRINTS" id="PR00990">
    <property type="entry name" value="RIBOKINASE"/>
</dbReference>
<sequence>MLNLIAIGDPIIDTHVQIDDNCTECRVLEQHQKHLCFDYGSKIPILDSFQSLGGNAPNVAVGAVKLGLRTTLVSTVGADMNGEIALRELKSQGVDTSYIANDKDGKTRYSIVLNYKQERTILSFSDKKTYVWPEKLPASDWIYYTGMSEGFEPVQNKLIDYLEKHPTVRLAINPGSYMLKYAHDALKEILARADILIVNMEEALSILNTTLAREKNIEKIIHELIALGPKEVALTDGGQGAWAGNLDKIWRLESYPVEVVAKTGAGDAFSAAYLAARYYDHDIAHALEWGVANSSGVIQKHGPHAGLLSQPNIKKMIAKFATTKPQLL</sequence>
<evidence type="ECO:0000256" key="2">
    <source>
        <dbReference type="ARBA" id="ARBA00022777"/>
    </source>
</evidence>
<evidence type="ECO:0000313" key="5">
    <source>
        <dbReference type="Proteomes" id="UP000177953"/>
    </source>
</evidence>
<evidence type="ECO:0000256" key="1">
    <source>
        <dbReference type="ARBA" id="ARBA00022679"/>
    </source>
</evidence>
<reference evidence="4 5" key="1">
    <citation type="journal article" date="2016" name="Nat. Commun.">
        <title>Thousands of microbial genomes shed light on interconnected biogeochemical processes in an aquifer system.</title>
        <authorList>
            <person name="Anantharaman K."/>
            <person name="Brown C.T."/>
            <person name="Hug L.A."/>
            <person name="Sharon I."/>
            <person name="Castelle C.J."/>
            <person name="Probst A.J."/>
            <person name="Thomas B.C."/>
            <person name="Singh A."/>
            <person name="Wilkins M.J."/>
            <person name="Karaoz U."/>
            <person name="Brodie E.L."/>
            <person name="Williams K.H."/>
            <person name="Hubbard S.S."/>
            <person name="Banfield J.F."/>
        </authorList>
    </citation>
    <scope>NUCLEOTIDE SEQUENCE [LARGE SCALE GENOMIC DNA]</scope>
</reference>
<dbReference type="PANTHER" id="PTHR10584:SF166">
    <property type="entry name" value="RIBOKINASE"/>
    <property type="match status" value="1"/>
</dbReference>
<dbReference type="AlphaFoldDB" id="A0A1F6MBK0"/>
<dbReference type="Gene3D" id="3.40.1190.20">
    <property type="match status" value="1"/>
</dbReference>
<dbReference type="InterPro" id="IPR002139">
    <property type="entry name" value="Ribo/fructo_kinase"/>
</dbReference>
<protein>
    <recommendedName>
        <fullName evidence="3">Carbohydrate kinase PfkB domain-containing protein</fullName>
    </recommendedName>
</protein>
<proteinExistence type="predicted"/>